<evidence type="ECO:0000313" key="1">
    <source>
        <dbReference type="EMBL" id="MED6162426.1"/>
    </source>
</evidence>
<dbReference type="EMBL" id="JASCZI010121618">
    <property type="protein sequence ID" value="MED6162426.1"/>
    <property type="molecule type" value="Genomic_DNA"/>
</dbReference>
<reference evidence="1 2" key="1">
    <citation type="journal article" date="2023" name="Plants (Basel)">
        <title>Bridging the Gap: Combining Genomics and Transcriptomics Approaches to Understand Stylosanthes scabra, an Orphan Legume from the Brazilian Caatinga.</title>
        <authorList>
            <person name="Ferreira-Neto J.R.C."/>
            <person name="da Silva M.D."/>
            <person name="Binneck E."/>
            <person name="de Melo N.F."/>
            <person name="da Silva R.H."/>
            <person name="de Melo A.L.T.M."/>
            <person name="Pandolfi V."/>
            <person name="Bustamante F.O."/>
            <person name="Brasileiro-Vidal A.C."/>
            <person name="Benko-Iseppon A.M."/>
        </authorList>
    </citation>
    <scope>NUCLEOTIDE SEQUENCE [LARGE SCALE GENOMIC DNA]</scope>
    <source>
        <tissue evidence="1">Leaves</tissue>
    </source>
</reference>
<organism evidence="1 2">
    <name type="scientific">Stylosanthes scabra</name>
    <dbReference type="NCBI Taxonomy" id="79078"/>
    <lineage>
        <taxon>Eukaryota</taxon>
        <taxon>Viridiplantae</taxon>
        <taxon>Streptophyta</taxon>
        <taxon>Embryophyta</taxon>
        <taxon>Tracheophyta</taxon>
        <taxon>Spermatophyta</taxon>
        <taxon>Magnoliopsida</taxon>
        <taxon>eudicotyledons</taxon>
        <taxon>Gunneridae</taxon>
        <taxon>Pentapetalae</taxon>
        <taxon>rosids</taxon>
        <taxon>fabids</taxon>
        <taxon>Fabales</taxon>
        <taxon>Fabaceae</taxon>
        <taxon>Papilionoideae</taxon>
        <taxon>50 kb inversion clade</taxon>
        <taxon>dalbergioids sensu lato</taxon>
        <taxon>Dalbergieae</taxon>
        <taxon>Pterocarpus clade</taxon>
        <taxon>Stylosanthes</taxon>
    </lineage>
</organism>
<gene>
    <name evidence="1" type="ORF">PIB30_070306</name>
</gene>
<keyword evidence="2" id="KW-1185">Reference proteome</keyword>
<dbReference type="Proteomes" id="UP001341840">
    <property type="component" value="Unassembled WGS sequence"/>
</dbReference>
<sequence length="73" mass="8318">MLISIIGSYMKSHPRLAMCSRKESHILQLIAKVGGGKMHRKFLLRVALQHFFLFRSSTKHGGYKSDQEEASNN</sequence>
<comment type="caution">
    <text evidence="1">The sequence shown here is derived from an EMBL/GenBank/DDBJ whole genome shotgun (WGS) entry which is preliminary data.</text>
</comment>
<evidence type="ECO:0000313" key="2">
    <source>
        <dbReference type="Proteomes" id="UP001341840"/>
    </source>
</evidence>
<accession>A0ABU6UMT7</accession>
<proteinExistence type="predicted"/>
<protein>
    <submittedName>
        <fullName evidence="1">Uncharacterized protein</fullName>
    </submittedName>
</protein>
<name>A0ABU6UMT7_9FABA</name>